<dbReference type="Pfam" id="PF13193">
    <property type="entry name" value="AMP-binding_C"/>
    <property type="match status" value="1"/>
</dbReference>
<sequence>MVMKNHLYSLVETACQKFPRSIAFYEKGQAYTFSEFEEMCKRKVQWLSGKGVKEGDFIALWLVNGVEWLSWYFSLSRLGCTVVPINTRYGKKEIEDMMVKSSPKALIMQKEFRSKNFLNLLSSVERHAVESIDVIYCAGLNFSDSDELNEMVFFSDDSLSECCGESEVSSYAPVPNGSLTSILFSTSGTTSGPKLVMQSQSNLVTHANNCAKFYGLNKHGMTLLAVLPFCGAFGLNAVLAAFSGGAATVIIDALDGKEAALLMKKYKVTHLFGSDDMYRKIIDSCDEEKPFPDARFFGFGAFNSSFHEYAVNAWARGIPLFGLYGSSEVMAIFSAQDDSMTLKERIKGGGKPTAGDEAKIRIRDIATSNILPAGESGEIEIQSPTNFTGYLDNDEATRNALTEDGFFKTGDLGYIREDGSLVYESRMGDAIRLGGFLVNPSEIEDVIKKVPNVLDVCVVAIQYQEANVAIAFVKESQESEGLENQVIDACKLNLAPFKVPKYVFKVSEFPATSGPNGLKIQRGSLRNMAEAAVGN</sequence>
<dbReference type="OrthoDB" id="9803968at2"/>
<dbReference type="Pfam" id="PF00501">
    <property type="entry name" value="AMP-binding"/>
    <property type="match status" value="1"/>
</dbReference>
<keyword evidence="2" id="KW-0436">Ligase</keyword>
<dbReference type="GO" id="GO:0006631">
    <property type="term" value="P:fatty acid metabolic process"/>
    <property type="evidence" value="ECO:0007669"/>
    <property type="project" value="TreeGrafter"/>
</dbReference>
<evidence type="ECO:0000313" key="6">
    <source>
        <dbReference type="Proteomes" id="UP000295150"/>
    </source>
</evidence>
<name>A0A4R6H4M1_9GAMM</name>
<dbReference type="AlphaFoldDB" id="A0A4R6H4M1"/>
<comment type="caution">
    <text evidence="5">The sequence shown here is derived from an EMBL/GenBank/DDBJ whole genome shotgun (WGS) entry which is preliminary data.</text>
</comment>
<dbReference type="RefSeq" id="WP_133483971.1">
    <property type="nucleotide sequence ID" value="NZ_SNWH01000019.1"/>
</dbReference>
<dbReference type="InterPro" id="IPR025110">
    <property type="entry name" value="AMP-bd_C"/>
</dbReference>
<dbReference type="Gene3D" id="3.40.50.12780">
    <property type="entry name" value="N-terminal domain of ligase-like"/>
    <property type="match status" value="1"/>
</dbReference>
<reference evidence="5 6" key="1">
    <citation type="submission" date="2019-03" db="EMBL/GenBank/DDBJ databases">
        <title>Freshwater and sediment microbial communities from various areas in North America, analyzing microbe dynamics in response to fracking.</title>
        <authorList>
            <person name="Lamendella R."/>
        </authorList>
    </citation>
    <scope>NUCLEOTIDE SEQUENCE [LARGE SCALE GENOMIC DNA]</scope>
    <source>
        <strain evidence="5 6">1_TX</strain>
    </source>
</reference>
<keyword evidence="6" id="KW-1185">Reference proteome</keyword>
<feature type="domain" description="AMP-dependent synthetase/ligase" evidence="3">
    <location>
        <begin position="12"/>
        <end position="391"/>
    </location>
</feature>
<feature type="domain" description="AMP-binding enzyme C-terminal" evidence="4">
    <location>
        <begin position="442"/>
        <end position="512"/>
    </location>
</feature>
<gene>
    <name evidence="5" type="ORF">DFO68_11931</name>
</gene>
<evidence type="ECO:0000259" key="4">
    <source>
        <dbReference type="Pfam" id="PF13193"/>
    </source>
</evidence>
<protein>
    <submittedName>
        <fullName evidence="5">Fatty-acyl-CoA synthase</fullName>
    </submittedName>
</protein>
<comment type="similarity">
    <text evidence="1">Belongs to the ATP-dependent AMP-binding enzyme family.</text>
</comment>
<evidence type="ECO:0000259" key="3">
    <source>
        <dbReference type="Pfam" id="PF00501"/>
    </source>
</evidence>
<dbReference type="SUPFAM" id="SSF56801">
    <property type="entry name" value="Acetyl-CoA synthetase-like"/>
    <property type="match status" value="1"/>
</dbReference>
<dbReference type="Gene3D" id="3.30.300.30">
    <property type="match status" value="1"/>
</dbReference>
<dbReference type="InterPro" id="IPR000873">
    <property type="entry name" value="AMP-dep_synth/lig_dom"/>
</dbReference>
<organism evidence="5 6">
    <name type="scientific">Halomonas ventosae</name>
    <dbReference type="NCBI Taxonomy" id="229007"/>
    <lineage>
        <taxon>Bacteria</taxon>
        <taxon>Pseudomonadati</taxon>
        <taxon>Pseudomonadota</taxon>
        <taxon>Gammaproteobacteria</taxon>
        <taxon>Oceanospirillales</taxon>
        <taxon>Halomonadaceae</taxon>
        <taxon>Halomonas</taxon>
    </lineage>
</organism>
<evidence type="ECO:0000313" key="5">
    <source>
        <dbReference type="EMBL" id="TDO02864.1"/>
    </source>
</evidence>
<dbReference type="GO" id="GO:0031956">
    <property type="term" value="F:medium-chain fatty acid-CoA ligase activity"/>
    <property type="evidence" value="ECO:0007669"/>
    <property type="project" value="TreeGrafter"/>
</dbReference>
<dbReference type="PANTHER" id="PTHR43201">
    <property type="entry name" value="ACYL-COA SYNTHETASE"/>
    <property type="match status" value="1"/>
</dbReference>
<dbReference type="InterPro" id="IPR045851">
    <property type="entry name" value="AMP-bd_C_sf"/>
</dbReference>
<dbReference type="Proteomes" id="UP000295150">
    <property type="component" value="Unassembled WGS sequence"/>
</dbReference>
<evidence type="ECO:0000256" key="1">
    <source>
        <dbReference type="ARBA" id="ARBA00006432"/>
    </source>
</evidence>
<dbReference type="CDD" id="cd04433">
    <property type="entry name" value="AFD_class_I"/>
    <property type="match status" value="1"/>
</dbReference>
<accession>A0A4R6H4M1</accession>
<dbReference type="PANTHER" id="PTHR43201:SF5">
    <property type="entry name" value="MEDIUM-CHAIN ACYL-COA LIGASE ACSF2, MITOCHONDRIAL"/>
    <property type="match status" value="1"/>
</dbReference>
<dbReference type="InterPro" id="IPR042099">
    <property type="entry name" value="ANL_N_sf"/>
</dbReference>
<proteinExistence type="inferred from homology"/>
<dbReference type="EMBL" id="SNWH01000019">
    <property type="protein sequence ID" value="TDO02864.1"/>
    <property type="molecule type" value="Genomic_DNA"/>
</dbReference>
<evidence type="ECO:0000256" key="2">
    <source>
        <dbReference type="ARBA" id="ARBA00022598"/>
    </source>
</evidence>